<keyword evidence="3" id="KW-0568">Pathogenesis-related protein</keyword>
<dbReference type="PROSITE" id="PS00451">
    <property type="entry name" value="PATHOGENESIS_BETVI"/>
    <property type="match status" value="1"/>
</dbReference>
<protein>
    <recommendedName>
        <fullName evidence="4">Major allergen Mal d 1</fullName>
    </recommendedName>
    <alternativeName>
        <fullName evidence="5">Allergen Mal d I</fullName>
    </alternativeName>
</protein>
<keyword evidence="2" id="KW-0611">Plant defense</keyword>
<dbReference type="GO" id="GO:0006952">
    <property type="term" value="P:defense response"/>
    <property type="evidence" value="ECO:0007669"/>
    <property type="project" value="UniProtKB-KW"/>
</dbReference>
<organism evidence="7 8">
    <name type="scientific">Malus domestica</name>
    <name type="common">Apple</name>
    <name type="synonym">Pyrus malus</name>
    <dbReference type="NCBI Taxonomy" id="3750"/>
    <lineage>
        <taxon>Eukaryota</taxon>
        <taxon>Viridiplantae</taxon>
        <taxon>Streptophyta</taxon>
        <taxon>Embryophyta</taxon>
        <taxon>Tracheophyta</taxon>
        <taxon>Spermatophyta</taxon>
        <taxon>Magnoliopsida</taxon>
        <taxon>eudicotyledons</taxon>
        <taxon>Gunneridae</taxon>
        <taxon>Pentapetalae</taxon>
        <taxon>rosids</taxon>
        <taxon>fabids</taxon>
        <taxon>Rosales</taxon>
        <taxon>Rosaceae</taxon>
        <taxon>Amygdaloideae</taxon>
        <taxon>Maleae</taxon>
        <taxon>Malus</taxon>
    </lineage>
</organism>
<dbReference type="GO" id="GO:0009738">
    <property type="term" value="P:abscisic acid-activated signaling pathway"/>
    <property type="evidence" value="ECO:0007669"/>
    <property type="project" value="InterPro"/>
</dbReference>
<name>A0A498IG16_MALDO</name>
<dbReference type="PANTHER" id="PTHR31213:SF192">
    <property type="entry name" value="MAJOR ALLERGEN PRU AR 1-LIKE"/>
    <property type="match status" value="1"/>
</dbReference>
<dbReference type="Pfam" id="PF00407">
    <property type="entry name" value="Bet_v_1"/>
    <property type="match status" value="2"/>
</dbReference>
<dbReference type="InterPro" id="IPR023393">
    <property type="entry name" value="START-like_dom_sf"/>
</dbReference>
<dbReference type="Gene3D" id="3.30.530.20">
    <property type="match status" value="2"/>
</dbReference>
<evidence type="ECO:0000259" key="6">
    <source>
        <dbReference type="Pfam" id="PF00407"/>
    </source>
</evidence>
<dbReference type="SUPFAM" id="SSF55961">
    <property type="entry name" value="Bet v1-like"/>
    <property type="match status" value="2"/>
</dbReference>
<evidence type="ECO:0000313" key="8">
    <source>
        <dbReference type="Proteomes" id="UP000290289"/>
    </source>
</evidence>
<dbReference type="FunFam" id="3.30.530.20:FF:000007">
    <property type="entry name" value="Major pollen allergen Bet v 1-A"/>
    <property type="match status" value="2"/>
</dbReference>
<dbReference type="GO" id="GO:0038023">
    <property type="term" value="F:signaling receptor activity"/>
    <property type="evidence" value="ECO:0007669"/>
    <property type="project" value="InterPro"/>
</dbReference>
<gene>
    <name evidence="7" type="ORF">DVH24_041340</name>
</gene>
<dbReference type="GO" id="GO:0004864">
    <property type="term" value="F:protein phosphatase inhibitor activity"/>
    <property type="evidence" value="ECO:0007669"/>
    <property type="project" value="InterPro"/>
</dbReference>
<evidence type="ECO:0000256" key="2">
    <source>
        <dbReference type="ARBA" id="ARBA00022821"/>
    </source>
</evidence>
<feature type="domain" description="Bet v I/Major latex protein" evidence="6">
    <location>
        <begin position="75"/>
        <end position="209"/>
    </location>
</feature>
<comment type="similarity">
    <text evidence="1">Belongs to the BetVI family.</text>
</comment>
<dbReference type="AlphaFoldDB" id="A0A498IG16"/>
<evidence type="ECO:0000256" key="4">
    <source>
        <dbReference type="ARBA" id="ARBA00071156"/>
    </source>
</evidence>
<dbReference type="GO" id="GO:0010427">
    <property type="term" value="F:abscisic acid binding"/>
    <property type="evidence" value="ECO:0007669"/>
    <property type="project" value="InterPro"/>
</dbReference>
<sequence length="449" mass="50548">MSIQVIRPTTCKQKSSSPPPKVLLHYSHPKIINLIKFAPPSLFDIFTNQNLFFFFCFFDPNSPSVHQAKENMGITKISQKFVTQVTPQRMFNALILDSHNLCPKLMFSSIKSIEFLSGSGEVGTIKQINFTEASPMKYVKHRIDALDKEALSCSYTFIESDASDHLMDKLEYITYDVKFEGYGRGGCICHLTSTYKAKDDIQIKEEDIELGKDRAIGMYESNLATKILCNFERHSKTAATTLPYNLIFYVFHVDYTNLATYTRISNLSSIYACCQWFPTTAAITTNLQIMGVTSITQEFLCPIAPVRMFKALIIDSKNLIPKLLPQFIASVDVTQGDGGAGSIEQVNFTEGSHFRYVKHRIDELDVENFVCKYTMIEGDALGEKLESIAYEVKFEAASDGSSICKMTSKYNTIGEFEVKEEEIIAGKNSAIGIYKVVEAYLLENPNVYS</sequence>
<accession>A0A498IG16</accession>
<evidence type="ECO:0000256" key="5">
    <source>
        <dbReference type="ARBA" id="ARBA00078490"/>
    </source>
</evidence>
<dbReference type="InterPro" id="IPR024949">
    <property type="entry name" value="Bet_v_I_allergen"/>
</dbReference>
<evidence type="ECO:0000313" key="7">
    <source>
        <dbReference type="EMBL" id="RXH80193.1"/>
    </source>
</evidence>
<reference evidence="7 8" key="1">
    <citation type="submission" date="2018-10" db="EMBL/GenBank/DDBJ databases">
        <title>A high-quality apple genome assembly.</title>
        <authorList>
            <person name="Hu J."/>
        </authorList>
    </citation>
    <scope>NUCLEOTIDE SEQUENCE [LARGE SCALE GENOMIC DNA]</scope>
    <source>
        <strain evidence="8">cv. HFTH1</strain>
        <tissue evidence="7">Young leaf</tissue>
    </source>
</reference>
<feature type="domain" description="Bet v I/Major latex protein" evidence="6">
    <location>
        <begin position="290"/>
        <end position="443"/>
    </location>
</feature>
<dbReference type="Proteomes" id="UP000290289">
    <property type="component" value="Chromosome 13"/>
</dbReference>
<comment type="caution">
    <text evidence="7">The sequence shown here is derived from an EMBL/GenBank/DDBJ whole genome shotgun (WGS) entry which is preliminary data.</text>
</comment>
<dbReference type="EMBL" id="RDQH01000339">
    <property type="protein sequence ID" value="RXH80193.1"/>
    <property type="molecule type" value="Genomic_DNA"/>
</dbReference>
<evidence type="ECO:0000256" key="3">
    <source>
        <dbReference type="ARBA" id="ARBA00023265"/>
    </source>
</evidence>
<evidence type="ECO:0000256" key="1">
    <source>
        <dbReference type="ARBA" id="ARBA00009744"/>
    </source>
</evidence>
<keyword evidence="8" id="KW-1185">Reference proteome</keyword>
<dbReference type="GO" id="GO:0005634">
    <property type="term" value="C:nucleus"/>
    <property type="evidence" value="ECO:0007669"/>
    <property type="project" value="TreeGrafter"/>
</dbReference>
<dbReference type="InterPro" id="IPR000916">
    <property type="entry name" value="Bet_v_I/MLP"/>
</dbReference>
<dbReference type="PANTHER" id="PTHR31213">
    <property type="entry name" value="OS08G0374000 PROTEIN-RELATED"/>
    <property type="match status" value="1"/>
</dbReference>
<dbReference type="GO" id="GO:0005737">
    <property type="term" value="C:cytoplasm"/>
    <property type="evidence" value="ECO:0007669"/>
    <property type="project" value="TreeGrafter"/>
</dbReference>
<dbReference type="CDD" id="cd07816">
    <property type="entry name" value="Bet_v1-like"/>
    <property type="match status" value="2"/>
</dbReference>
<dbReference type="InterPro" id="IPR050279">
    <property type="entry name" value="Plant_def-hormone_signal"/>
</dbReference>
<dbReference type="PRINTS" id="PR00634">
    <property type="entry name" value="BETALLERGEN"/>
</dbReference>
<proteinExistence type="inferred from homology"/>